<protein>
    <submittedName>
        <fullName evidence="2">Uncharacterized protein</fullName>
    </submittedName>
</protein>
<dbReference type="Proteomes" id="UP000522262">
    <property type="component" value="Unassembled WGS sequence"/>
</dbReference>
<evidence type="ECO:0000313" key="2">
    <source>
        <dbReference type="EMBL" id="KAF5542049.1"/>
    </source>
</evidence>
<gene>
    <name evidence="2" type="ORF">FMEXI_7653</name>
</gene>
<evidence type="ECO:0000256" key="1">
    <source>
        <dbReference type="SAM" id="MobiDB-lite"/>
    </source>
</evidence>
<dbReference type="AlphaFoldDB" id="A0A8H5MUV1"/>
<name>A0A8H5MUV1_9HYPO</name>
<dbReference type="EMBL" id="JAAOAM010000172">
    <property type="protein sequence ID" value="KAF5542049.1"/>
    <property type="molecule type" value="Genomic_DNA"/>
</dbReference>
<organism evidence="2 3">
    <name type="scientific">Fusarium mexicanum</name>
    <dbReference type="NCBI Taxonomy" id="751941"/>
    <lineage>
        <taxon>Eukaryota</taxon>
        <taxon>Fungi</taxon>
        <taxon>Dikarya</taxon>
        <taxon>Ascomycota</taxon>
        <taxon>Pezizomycotina</taxon>
        <taxon>Sordariomycetes</taxon>
        <taxon>Hypocreomycetidae</taxon>
        <taxon>Hypocreales</taxon>
        <taxon>Nectriaceae</taxon>
        <taxon>Fusarium</taxon>
        <taxon>Fusarium fujikuroi species complex</taxon>
    </lineage>
</organism>
<evidence type="ECO:0000313" key="3">
    <source>
        <dbReference type="Proteomes" id="UP000522262"/>
    </source>
</evidence>
<proteinExistence type="predicted"/>
<comment type="caution">
    <text evidence="2">The sequence shown here is derived from an EMBL/GenBank/DDBJ whole genome shotgun (WGS) entry which is preliminary data.</text>
</comment>
<accession>A0A8H5MUV1</accession>
<feature type="region of interest" description="Disordered" evidence="1">
    <location>
        <begin position="1"/>
        <end position="49"/>
    </location>
</feature>
<reference evidence="2 3" key="1">
    <citation type="submission" date="2020-05" db="EMBL/GenBank/DDBJ databases">
        <title>Identification and distribution of gene clusters putatively required for synthesis of sphingolipid metabolism inhibitors in phylogenetically diverse species of the filamentous fungus Fusarium.</title>
        <authorList>
            <person name="Kim H.-S."/>
            <person name="Busman M."/>
            <person name="Brown D.W."/>
            <person name="Divon H."/>
            <person name="Uhlig S."/>
            <person name="Proctor R.H."/>
        </authorList>
    </citation>
    <scope>NUCLEOTIDE SEQUENCE [LARGE SCALE GENOMIC DNA]</scope>
    <source>
        <strain evidence="2 3">NRRL 53147</strain>
    </source>
</reference>
<keyword evidence="3" id="KW-1185">Reference proteome</keyword>
<sequence length="86" mass="9495">MSPVSEPQPVAQPAGINQQEYAPESMEMVQPGAHQPMDPQRPQDNIERAEPELNLRGGKDCDGHCRGRFCFIIPCPIPINCCVIPL</sequence>